<reference evidence="7" key="1">
    <citation type="submission" date="2017-05" db="EMBL/GenBank/DDBJ databases">
        <authorList>
            <person name="Lin X."/>
        </authorList>
    </citation>
    <scope>NUCLEOTIDE SEQUENCE [LARGE SCALE GENOMIC DNA]</scope>
    <source>
        <strain evidence="7">JLT2012</strain>
    </source>
</reference>
<proteinExistence type="inferred from homology"/>
<dbReference type="InterPro" id="IPR002563">
    <property type="entry name" value="Flavin_Rdtase-like_dom"/>
</dbReference>
<gene>
    <name evidence="6" type="ORF">B5C34_09075</name>
</gene>
<keyword evidence="3" id="KW-0288">FMN</keyword>
<keyword evidence="7" id="KW-1185">Reference proteome</keyword>
<dbReference type="PANTHER" id="PTHR33798:SF5">
    <property type="entry name" value="FLAVIN REDUCTASE LIKE DOMAIN-CONTAINING PROTEIN"/>
    <property type="match status" value="1"/>
</dbReference>
<comment type="similarity">
    <text evidence="4">Belongs to the flavoredoxin family.</text>
</comment>
<comment type="caution">
    <text evidence="6">The sequence shown here is derived from an EMBL/GenBank/DDBJ whole genome shotgun (WGS) entry which is preliminary data.</text>
</comment>
<organism evidence="6 7">
    <name type="scientific">Pacificimonas flava</name>
    <dbReference type="NCBI Taxonomy" id="1234595"/>
    <lineage>
        <taxon>Bacteria</taxon>
        <taxon>Pseudomonadati</taxon>
        <taxon>Pseudomonadota</taxon>
        <taxon>Alphaproteobacteria</taxon>
        <taxon>Sphingomonadales</taxon>
        <taxon>Sphingosinicellaceae</taxon>
        <taxon>Pacificimonas</taxon>
    </lineage>
</organism>
<evidence type="ECO:0000259" key="5">
    <source>
        <dbReference type="SMART" id="SM00903"/>
    </source>
</evidence>
<keyword evidence="2" id="KW-0285">Flavoprotein</keyword>
<name>A0A219B741_9SPHN</name>
<dbReference type="EMBL" id="NFZT01000001">
    <property type="protein sequence ID" value="OWV33598.1"/>
    <property type="molecule type" value="Genomic_DNA"/>
</dbReference>
<dbReference type="SUPFAM" id="SSF50475">
    <property type="entry name" value="FMN-binding split barrel"/>
    <property type="match status" value="1"/>
</dbReference>
<comment type="cofactor">
    <cofactor evidence="1">
        <name>FMN</name>
        <dbReference type="ChEBI" id="CHEBI:58210"/>
    </cofactor>
</comment>
<dbReference type="PANTHER" id="PTHR33798">
    <property type="entry name" value="FLAVOPROTEIN OXYGENASE"/>
    <property type="match status" value="1"/>
</dbReference>
<evidence type="ECO:0000256" key="4">
    <source>
        <dbReference type="ARBA" id="ARBA00038054"/>
    </source>
</evidence>
<protein>
    <recommendedName>
        <fullName evidence="5">Flavin reductase like domain-containing protein</fullName>
    </recommendedName>
</protein>
<dbReference type="GO" id="GO:0016646">
    <property type="term" value="F:oxidoreductase activity, acting on the CH-NH group of donors, NAD or NADP as acceptor"/>
    <property type="evidence" value="ECO:0007669"/>
    <property type="project" value="UniProtKB-ARBA"/>
</dbReference>
<sequence>MDFALAEMATQDRYKLMASTILPRPIAWVVSQDKAGTLNAAPYSFFNMVSADPPLIVLGFLGRAGGGLKDSAANIAETQEFTISLVSEDDAAAMNFTCIDAPPEFDEIAAAGLEPRPSAVVAPPQIASAPVSFECRLYETIVPTGSSSSIVLGEVVHMRIDDRFVDADRLHVDGPALGLIGRMHGAGWYTRTGDLFQMSRPVFADYAAAKHQGDDS</sequence>
<dbReference type="RefSeq" id="WP_088712371.1">
    <property type="nucleotide sequence ID" value="NZ_NFZT01000001.1"/>
</dbReference>
<dbReference type="Gene3D" id="2.30.110.10">
    <property type="entry name" value="Electron Transport, Fmn-binding Protein, Chain A"/>
    <property type="match status" value="1"/>
</dbReference>
<feature type="domain" description="Flavin reductase like" evidence="5">
    <location>
        <begin position="19"/>
        <end position="166"/>
    </location>
</feature>
<dbReference type="AlphaFoldDB" id="A0A219B741"/>
<accession>A0A219B741</accession>
<dbReference type="OrthoDB" id="9783347at2"/>
<dbReference type="GO" id="GO:0010181">
    <property type="term" value="F:FMN binding"/>
    <property type="evidence" value="ECO:0007669"/>
    <property type="project" value="InterPro"/>
</dbReference>
<evidence type="ECO:0000256" key="2">
    <source>
        <dbReference type="ARBA" id="ARBA00022630"/>
    </source>
</evidence>
<evidence type="ECO:0000256" key="3">
    <source>
        <dbReference type="ARBA" id="ARBA00022643"/>
    </source>
</evidence>
<dbReference type="Pfam" id="PF01613">
    <property type="entry name" value="Flavin_Reduct"/>
    <property type="match status" value="1"/>
</dbReference>
<dbReference type="InterPro" id="IPR012349">
    <property type="entry name" value="Split_barrel_FMN-bd"/>
</dbReference>
<dbReference type="Proteomes" id="UP000198462">
    <property type="component" value="Unassembled WGS sequence"/>
</dbReference>
<dbReference type="SMART" id="SM00903">
    <property type="entry name" value="Flavin_Reduct"/>
    <property type="match status" value="1"/>
</dbReference>
<evidence type="ECO:0000256" key="1">
    <source>
        <dbReference type="ARBA" id="ARBA00001917"/>
    </source>
</evidence>
<evidence type="ECO:0000313" key="7">
    <source>
        <dbReference type="Proteomes" id="UP000198462"/>
    </source>
</evidence>
<evidence type="ECO:0000313" key="6">
    <source>
        <dbReference type="EMBL" id="OWV33598.1"/>
    </source>
</evidence>